<dbReference type="InterPro" id="IPR002818">
    <property type="entry name" value="DJ-1/PfpI"/>
</dbReference>
<protein>
    <submittedName>
        <fullName evidence="2">DJ-1/PfpI family protein</fullName>
    </submittedName>
</protein>
<evidence type="ECO:0000313" key="3">
    <source>
        <dbReference type="Proteomes" id="UP001500212"/>
    </source>
</evidence>
<dbReference type="InterPro" id="IPR052158">
    <property type="entry name" value="INH-QAR"/>
</dbReference>
<dbReference type="SUPFAM" id="SSF52317">
    <property type="entry name" value="Class I glutamine amidotransferase-like"/>
    <property type="match status" value="1"/>
</dbReference>
<gene>
    <name evidence="2" type="ORF">GCM10023195_22140</name>
</gene>
<proteinExistence type="predicted"/>
<dbReference type="PANTHER" id="PTHR43130">
    <property type="entry name" value="ARAC-FAMILY TRANSCRIPTIONAL REGULATOR"/>
    <property type="match status" value="1"/>
</dbReference>
<dbReference type="Proteomes" id="UP001500212">
    <property type="component" value="Unassembled WGS sequence"/>
</dbReference>
<dbReference type="InterPro" id="IPR029062">
    <property type="entry name" value="Class_I_gatase-like"/>
</dbReference>
<evidence type="ECO:0000313" key="2">
    <source>
        <dbReference type="EMBL" id="GAA4606209.1"/>
    </source>
</evidence>
<organism evidence="2 3">
    <name type="scientific">Actinoallomurus liliacearum</name>
    <dbReference type="NCBI Taxonomy" id="1080073"/>
    <lineage>
        <taxon>Bacteria</taxon>
        <taxon>Bacillati</taxon>
        <taxon>Actinomycetota</taxon>
        <taxon>Actinomycetes</taxon>
        <taxon>Streptosporangiales</taxon>
        <taxon>Thermomonosporaceae</taxon>
        <taxon>Actinoallomurus</taxon>
    </lineage>
</organism>
<reference evidence="3" key="1">
    <citation type="journal article" date="2019" name="Int. J. Syst. Evol. Microbiol.">
        <title>The Global Catalogue of Microorganisms (GCM) 10K type strain sequencing project: providing services to taxonomists for standard genome sequencing and annotation.</title>
        <authorList>
            <consortium name="The Broad Institute Genomics Platform"/>
            <consortium name="The Broad Institute Genome Sequencing Center for Infectious Disease"/>
            <person name="Wu L."/>
            <person name="Ma J."/>
        </authorList>
    </citation>
    <scope>NUCLEOTIDE SEQUENCE [LARGE SCALE GENOMIC DNA]</scope>
    <source>
        <strain evidence="3">JCM 17938</strain>
    </source>
</reference>
<sequence>MRIVFALYEGFTPLDAVGPYEVLSRLPGVTTVFAAAERGPVRTDGALTVVADAAFDDIDRCDVLLVPGGPGTRDVVLGDRRYVDWVRRVHPTTRWTTSVCSGSLILGAAGLLDGLRATTHWAVRKELEATGATYVPERVVTAGNVVTAAGVSAGIDMALTLAAHIGGDVAAQAIQLWTEYDPRPPFDSGSLPKASPEVLDFVTAHLATG</sequence>
<dbReference type="RefSeq" id="WP_345352416.1">
    <property type="nucleotide sequence ID" value="NZ_BAABHJ010000005.1"/>
</dbReference>
<comment type="caution">
    <text evidence="2">The sequence shown here is derived from an EMBL/GenBank/DDBJ whole genome shotgun (WGS) entry which is preliminary data.</text>
</comment>
<keyword evidence="3" id="KW-1185">Reference proteome</keyword>
<dbReference type="PANTHER" id="PTHR43130:SF2">
    <property type="entry name" value="DJ-1_PFPI DOMAIN-CONTAINING PROTEIN"/>
    <property type="match status" value="1"/>
</dbReference>
<dbReference type="EMBL" id="BAABHJ010000005">
    <property type="protein sequence ID" value="GAA4606209.1"/>
    <property type="molecule type" value="Genomic_DNA"/>
</dbReference>
<evidence type="ECO:0000259" key="1">
    <source>
        <dbReference type="Pfam" id="PF01965"/>
    </source>
</evidence>
<feature type="domain" description="DJ-1/PfpI" evidence="1">
    <location>
        <begin position="1"/>
        <end position="162"/>
    </location>
</feature>
<dbReference type="CDD" id="cd03139">
    <property type="entry name" value="GATase1_PfpI_2"/>
    <property type="match status" value="1"/>
</dbReference>
<dbReference type="Gene3D" id="3.40.50.880">
    <property type="match status" value="1"/>
</dbReference>
<dbReference type="Pfam" id="PF01965">
    <property type="entry name" value="DJ-1_PfpI"/>
    <property type="match status" value="1"/>
</dbReference>
<accession>A0ABP8TEG3</accession>
<name>A0ABP8TEG3_9ACTN</name>